<dbReference type="NCBIfam" id="NF007549">
    <property type="entry name" value="PRK10167.1"/>
    <property type="match status" value="1"/>
</dbReference>
<dbReference type="Proteomes" id="UP000307430">
    <property type="component" value="Unassembled WGS sequence"/>
</dbReference>
<reference evidence="2 3" key="1">
    <citation type="submission" date="2019-05" db="EMBL/GenBank/DDBJ databases">
        <title>Genome sequence of Klebsiella sp strain TOUT106.</title>
        <authorList>
            <person name="Rahi P."/>
            <person name="Chaudhari D."/>
        </authorList>
    </citation>
    <scope>NUCLEOTIDE SEQUENCE [LARGE SCALE GENOMIC DNA]</scope>
    <source>
        <strain evidence="2 3">TOUT106</strain>
    </source>
</reference>
<dbReference type="AlphaFoldDB" id="A0A5R9LIX7"/>
<dbReference type="InterPro" id="IPR013560">
    <property type="entry name" value="DUF1722"/>
</dbReference>
<dbReference type="PANTHER" id="PTHR30087:SF0">
    <property type="entry name" value="INNER MEMBRANE PROTEIN"/>
    <property type="match status" value="1"/>
</dbReference>
<evidence type="ECO:0000313" key="3">
    <source>
        <dbReference type="Proteomes" id="UP000307430"/>
    </source>
</evidence>
<accession>A0A5R9LIX7</accession>
<organism evidence="2 3">
    <name type="scientific">Klebsiella indica</name>
    <dbReference type="NCBI Taxonomy" id="2582917"/>
    <lineage>
        <taxon>Bacteria</taxon>
        <taxon>Pseudomonadati</taxon>
        <taxon>Pseudomonadota</taxon>
        <taxon>Gammaproteobacteria</taxon>
        <taxon>Enterobacterales</taxon>
        <taxon>Enterobacteriaceae</taxon>
        <taxon>Klebsiella/Raoultella group</taxon>
        <taxon>Klebsiella</taxon>
    </lineage>
</organism>
<name>A0A5R9LIX7_9ENTR</name>
<keyword evidence="3" id="KW-1185">Reference proteome</keyword>
<sequence>MRQGAVMNETWLEDDDKTRMYTLRELDNLRREGLTRGGLIDFHSRYKLILLAHSQPAYRQIGPFVAAMADWPSLDAFFDAYRERLVNLLAHPSTRQNHTNVLMHVQGYFREHLTAEQKQALTMLINDYRLGREPLLAPVTLLKHYMTEFPDAYLAEQRYFTGWPETLNE</sequence>
<comment type="caution">
    <text evidence="2">The sequence shown here is derived from an EMBL/GenBank/DDBJ whole genome shotgun (WGS) entry which is preliminary data.</text>
</comment>
<feature type="domain" description="DUF1722" evidence="1">
    <location>
        <begin position="47"/>
        <end position="164"/>
    </location>
</feature>
<evidence type="ECO:0000259" key="1">
    <source>
        <dbReference type="Pfam" id="PF08349"/>
    </source>
</evidence>
<proteinExistence type="predicted"/>
<dbReference type="EMBL" id="VCHQ01000011">
    <property type="protein sequence ID" value="TLV19280.1"/>
    <property type="molecule type" value="Genomic_DNA"/>
</dbReference>
<evidence type="ECO:0000313" key="2">
    <source>
        <dbReference type="EMBL" id="TLV19280.1"/>
    </source>
</evidence>
<gene>
    <name evidence="2" type="ORF">FE839_09920</name>
</gene>
<protein>
    <submittedName>
        <fullName evidence="2">DUF1722 domain-containing protein</fullName>
    </submittedName>
</protein>
<dbReference type="PANTHER" id="PTHR30087">
    <property type="entry name" value="INNER MEMBRANE PROTEIN"/>
    <property type="match status" value="1"/>
</dbReference>
<dbReference type="Pfam" id="PF08349">
    <property type="entry name" value="DUF1722"/>
    <property type="match status" value="1"/>
</dbReference>